<evidence type="ECO:0000313" key="3">
    <source>
        <dbReference type="RefSeq" id="XP_030760685.1"/>
    </source>
</evidence>
<keyword evidence="1" id="KW-0472">Membrane</keyword>
<reference evidence="3" key="1">
    <citation type="submission" date="2025-08" db="UniProtKB">
        <authorList>
            <consortium name="RefSeq"/>
        </authorList>
    </citation>
    <scope>IDENTIFICATION</scope>
    <source>
        <tissue evidence="3">Gonads</tissue>
    </source>
</reference>
<dbReference type="GO" id="GO:0016020">
    <property type="term" value="C:membrane"/>
    <property type="evidence" value="ECO:0007669"/>
    <property type="project" value="TreeGrafter"/>
</dbReference>
<keyword evidence="1 3" id="KW-0812">Transmembrane</keyword>
<accession>A0A6J2YCP8</accession>
<dbReference type="AlphaFoldDB" id="A0A6J2YCP8"/>
<dbReference type="PANTHER" id="PTHR21824:SF4">
    <property type="entry name" value="TRANSMEMBRANE PROTEIN 177"/>
    <property type="match status" value="1"/>
</dbReference>
<feature type="transmembrane region" description="Helical" evidence="1">
    <location>
        <begin position="172"/>
        <end position="193"/>
    </location>
</feature>
<name>A0A6J2YCP8_SITOR</name>
<keyword evidence="1" id="KW-1133">Transmembrane helix</keyword>
<proteinExistence type="predicted"/>
<organism evidence="2 3">
    <name type="scientific">Sitophilus oryzae</name>
    <name type="common">Rice weevil</name>
    <name type="synonym">Curculio oryzae</name>
    <dbReference type="NCBI Taxonomy" id="7048"/>
    <lineage>
        <taxon>Eukaryota</taxon>
        <taxon>Metazoa</taxon>
        <taxon>Ecdysozoa</taxon>
        <taxon>Arthropoda</taxon>
        <taxon>Hexapoda</taxon>
        <taxon>Insecta</taxon>
        <taxon>Pterygota</taxon>
        <taxon>Neoptera</taxon>
        <taxon>Endopterygota</taxon>
        <taxon>Coleoptera</taxon>
        <taxon>Polyphaga</taxon>
        <taxon>Cucujiformia</taxon>
        <taxon>Curculionidae</taxon>
        <taxon>Dryophthorinae</taxon>
        <taxon>Sitophilus</taxon>
    </lineage>
</organism>
<dbReference type="PANTHER" id="PTHR21824">
    <property type="entry name" value="TRANSMEMBRANE PROTEIN 177"/>
    <property type="match status" value="1"/>
</dbReference>
<dbReference type="GeneID" id="115885803"/>
<dbReference type="FunCoup" id="A0A6J2YCP8">
    <property type="interactions" value="402"/>
</dbReference>
<evidence type="ECO:0000313" key="2">
    <source>
        <dbReference type="Proteomes" id="UP000504635"/>
    </source>
</evidence>
<keyword evidence="2" id="KW-1185">Reference proteome</keyword>
<evidence type="ECO:0000256" key="1">
    <source>
        <dbReference type="SAM" id="Phobius"/>
    </source>
</evidence>
<dbReference type="RefSeq" id="XP_030760685.1">
    <property type="nucleotide sequence ID" value="XM_030904825.1"/>
</dbReference>
<feature type="transmembrane region" description="Helical" evidence="1">
    <location>
        <begin position="20"/>
        <end position="42"/>
    </location>
</feature>
<dbReference type="InterPro" id="IPR026620">
    <property type="entry name" value="TMEM177"/>
</dbReference>
<feature type="transmembrane region" description="Helical" evidence="1">
    <location>
        <begin position="205"/>
        <end position="224"/>
    </location>
</feature>
<dbReference type="KEGG" id="soy:115885803"/>
<gene>
    <name evidence="3" type="primary">LOC115885803</name>
</gene>
<dbReference type="Proteomes" id="UP000504635">
    <property type="component" value="Unplaced"/>
</dbReference>
<sequence length="316" mass="36285">MTTKKILNWFISEKGQHASYILAGTIATLTPAAYFVSHTIFLEQYKKFKTLYSKGFSVPVPEELLKRFDETLELLKVPSIRRTDCRPFMTSGFDICSAGSGYSRFGIIVGLPNNFMYNDVDSLDKPRIKVNLESVNWELPASNQLLESLIFSENAQKYAIARELRYRESVKPLIDVFLTTTALLMTYGLSRLLNTKFNLYVKHRIVRLGMYGLVSLLSFGNYFLCKDAIEHYYEEAIDEELKKTSPIFVEGGKEYYSNIIKRNIALRELMGKEGRNLYSPSGNVNYLFRQKHIPLVDRKGFFETDSSQKTNISNPS</sequence>
<dbReference type="OrthoDB" id="110174at2759"/>
<protein>
    <submittedName>
        <fullName evidence="3">Transmembrane protein 177</fullName>
    </submittedName>
</protein>
<dbReference type="InParanoid" id="A0A6J2YCP8"/>